<dbReference type="SUPFAM" id="SSF53850">
    <property type="entry name" value="Periplasmic binding protein-like II"/>
    <property type="match status" value="1"/>
</dbReference>
<evidence type="ECO:0000259" key="5">
    <source>
        <dbReference type="PROSITE" id="PS50931"/>
    </source>
</evidence>
<dbReference type="RefSeq" id="WP_349229453.1">
    <property type="nucleotide sequence ID" value="NZ_JBBMFJ010000016.1"/>
</dbReference>
<proteinExistence type="inferred from homology"/>
<dbReference type="InterPro" id="IPR050950">
    <property type="entry name" value="HTH-type_LysR_regulators"/>
</dbReference>
<dbReference type="Gene3D" id="1.10.10.10">
    <property type="entry name" value="Winged helix-like DNA-binding domain superfamily/Winged helix DNA-binding domain"/>
    <property type="match status" value="1"/>
</dbReference>
<dbReference type="InterPro" id="IPR036390">
    <property type="entry name" value="WH_DNA-bd_sf"/>
</dbReference>
<evidence type="ECO:0000313" key="7">
    <source>
        <dbReference type="Proteomes" id="UP001437460"/>
    </source>
</evidence>
<dbReference type="Pfam" id="PF00126">
    <property type="entry name" value="HTH_1"/>
    <property type="match status" value="1"/>
</dbReference>
<dbReference type="PANTHER" id="PTHR30419">
    <property type="entry name" value="HTH-TYPE TRANSCRIPTIONAL REGULATOR YBHD"/>
    <property type="match status" value="1"/>
</dbReference>
<comment type="caution">
    <text evidence="6">The sequence shown here is derived from an EMBL/GenBank/DDBJ whole genome shotgun (WGS) entry which is preliminary data.</text>
</comment>
<evidence type="ECO:0000256" key="2">
    <source>
        <dbReference type="ARBA" id="ARBA00023015"/>
    </source>
</evidence>
<dbReference type="PROSITE" id="PS50931">
    <property type="entry name" value="HTH_LYSR"/>
    <property type="match status" value="1"/>
</dbReference>
<dbReference type="InterPro" id="IPR036388">
    <property type="entry name" value="WH-like_DNA-bd_sf"/>
</dbReference>
<keyword evidence="3" id="KW-0238">DNA-binding</keyword>
<dbReference type="Pfam" id="PF03466">
    <property type="entry name" value="LysR_substrate"/>
    <property type="match status" value="1"/>
</dbReference>
<dbReference type="CDD" id="cd05466">
    <property type="entry name" value="PBP2_LTTR_substrate"/>
    <property type="match status" value="1"/>
</dbReference>
<comment type="similarity">
    <text evidence="1">Belongs to the LysR transcriptional regulatory family.</text>
</comment>
<dbReference type="SUPFAM" id="SSF46785">
    <property type="entry name" value="Winged helix' DNA-binding domain"/>
    <property type="match status" value="1"/>
</dbReference>
<dbReference type="PRINTS" id="PR00039">
    <property type="entry name" value="HTHLYSR"/>
</dbReference>
<keyword evidence="2" id="KW-0805">Transcription regulation</keyword>
<evidence type="ECO:0000256" key="1">
    <source>
        <dbReference type="ARBA" id="ARBA00009437"/>
    </source>
</evidence>
<keyword evidence="4" id="KW-0804">Transcription</keyword>
<dbReference type="PANTHER" id="PTHR30419:SF28">
    <property type="entry name" value="HTH-TYPE TRANSCRIPTIONAL REGULATOR BSDA"/>
    <property type="match status" value="1"/>
</dbReference>
<organism evidence="6 7">
    <name type="scientific">Ventrimonas faecis</name>
    <dbReference type="NCBI Taxonomy" id="3133170"/>
    <lineage>
        <taxon>Bacteria</taxon>
        <taxon>Bacillati</taxon>
        <taxon>Bacillota</taxon>
        <taxon>Clostridia</taxon>
        <taxon>Lachnospirales</taxon>
        <taxon>Lachnospiraceae</taxon>
        <taxon>Ventrimonas</taxon>
    </lineage>
</organism>
<dbReference type="InterPro" id="IPR000847">
    <property type="entry name" value="LysR_HTH_N"/>
</dbReference>
<dbReference type="Proteomes" id="UP001437460">
    <property type="component" value="Unassembled WGS sequence"/>
</dbReference>
<evidence type="ECO:0000256" key="3">
    <source>
        <dbReference type="ARBA" id="ARBA00023125"/>
    </source>
</evidence>
<sequence length="313" mass="36637">MNLTQLNYLLVIEKKKNLTAAADELYISQPSLSQFLSKTETELGFSIFKRVKNQMFPTFAGQKYLECARHILSTYKETMTELTDYSENNYGELVIGLTIERSSLSLHKIYAQFHQNFPNIHLQCYENNPHELFKMTLSGEIDLFFSSSAQKSPDYFYQPLISTRLLLCINKHHPVLSNTDFLDENNHANLNLLSNFPCIMFRKGTQIRKTTDDLLQKAAIKSPILLETYSTQTICNFINEMNLYTFIFDMHIRPMENLLYFNISLEFYSTLCAITRKGQYINNAMQYFIDISKQIFIKELEENRCHIYNNQSD</sequence>
<keyword evidence="7" id="KW-1185">Reference proteome</keyword>
<dbReference type="InterPro" id="IPR005119">
    <property type="entry name" value="LysR_subst-bd"/>
</dbReference>
<evidence type="ECO:0000313" key="6">
    <source>
        <dbReference type="EMBL" id="MEQ2563275.1"/>
    </source>
</evidence>
<dbReference type="Gene3D" id="3.40.190.290">
    <property type="match status" value="1"/>
</dbReference>
<name>A0ABV1HLS0_9FIRM</name>
<accession>A0ABV1HLS0</accession>
<feature type="domain" description="HTH lysR-type" evidence="5">
    <location>
        <begin position="1"/>
        <end position="58"/>
    </location>
</feature>
<protein>
    <submittedName>
        <fullName evidence="6">LysR family transcriptional regulator</fullName>
    </submittedName>
</protein>
<dbReference type="EMBL" id="JBBMFJ010000016">
    <property type="protein sequence ID" value="MEQ2563275.1"/>
    <property type="molecule type" value="Genomic_DNA"/>
</dbReference>
<reference evidence="6 7" key="1">
    <citation type="submission" date="2024-03" db="EMBL/GenBank/DDBJ databases">
        <title>Human intestinal bacterial collection.</title>
        <authorList>
            <person name="Pauvert C."/>
            <person name="Hitch T.C.A."/>
            <person name="Clavel T."/>
        </authorList>
    </citation>
    <scope>NUCLEOTIDE SEQUENCE [LARGE SCALE GENOMIC DNA]</scope>
    <source>
        <strain evidence="6 7">CLA-AP-H27</strain>
    </source>
</reference>
<evidence type="ECO:0000256" key="4">
    <source>
        <dbReference type="ARBA" id="ARBA00023163"/>
    </source>
</evidence>
<gene>
    <name evidence="6" type="ORF">WMO41_08900</name>
</gene>